<organism evidence="2 3">
    <name type="scientific">Intoshia linei</name>
    <dbReference type="NCBI Taxonomy" id="1819745"/>
    <lineage>
        <taxon>Eukaryota</taxon>
        <taxon>Metazoa</taxon>
        <taxon>Spiralia</taxon>
        <taxon>Lophotrochozoa</taxon>
        <taxon>Mesozoa</taxon>
        <taxon>Orthonectida</taxon>
        <taxon>Rhopaluridae</taxon>
        <taxon>Intoshia</taxon>
    </lineage>
</organism>
<accession>A0A177AY23</accession>
<evidence type="ECO:0000313" key="2">
    <source>
        <dbReference type="EMBL" id="OAF66898.1"/>
    </source>
</evidence>
<sequence>MDENLIEFVENNEMYCALNKDINRQVNVYNNIINTLEEKITVTGTRKYEMECSTESLMFAITKLNARCTEINNGNILIKQCQSRVTSRQIHTLKDEIDILMAKELSNRNIVSELICEDKINEVQELINSSRIIEIKTQQDIEFMELKLEKLKKKYIQLSDENLNKSNEIKELVEELQNKLENKDVENELNEKIQNLETEYNNKNKEMTIAQYDLLKSKDSLIALKIKLNDISKDINEKYVKNTDYETMKEMKKAKLKKIELSTETKRKSRIVRPTVLDKKQNYYDEFIHSASSEDLMISDNNSYENVPMMDQKMMKNKKKMVRTKTRVSIANRSKSITPKKMKKTRDNSGIDEINSSYSKFELMNSPSKSRKTQNKKANTSIFDFI</sequence>
<dbReference type="Proteomes" id="UP000078046">
    <property type="component" value="Unassembled WGS sequence"/>
</dbReference>
<protein>
    <submittedName>
        <fullName evidence="2">Uncharacterized protein</fullName>
    </submittedName>
</protein>
<dbReference type="EMBL" id="LWCA01000799">
    <property type="protein sequence ID" value="OAF66898.1"/>
    <property type="molecule type" value="Genomic_DNA"/>
</dbReference>
<name>A0A177AY23_9BILA</name>
<evidence type="ECO:0000256" key="1">
    <source>
        <dbReference type="SAM" id="Coils"/>
    </source>
</evidence>
<feature type="coiled-coil region" evidence="1">
    <location>
        <begin position="134"/>
        <end position="213"/>
    </location>
</feature>
<dbReference type="AlphaFoldDB" id="A0A177AY23"/>
<proteinExistence type="predicted"/>
<comment type="caution">
    <text evidence="2">The sequence shown here is derived from an EMBL/GenBank/DDBJ whole genome shotgun (WGS) entry which is preliminary data.</text>
</comment>
<keyword evidence="1" id="KW-0175">Coiled coil</keyword>
<gene>
    <name evidence="2" type="ORF">A3Q56_05381</name>
</gene>
<evidence type="ECO:0000313" key="3">
    <source>
        <dbReference type="Proteomes" id="UP000078046"/>
    </source>
</evidence>
<keyword evidence="3" id="KW-1185">Reference proteome</keyword>
<reference evidence="2 3" key="1">
    <citation type="submission" date="2016-04" db="EMBL/GenBank/DDBJ databases">
        <title>The genome of Intoshia linei affirms orthonectids as highly simplified spiralians.</title>
        <authorList>
            <person name="Mikhailov K.V."/>
            <person name="Slusarev G.S."/>
            <person name="Nikitin M.A."/>
            <person name="Logacheva M.D."/>
            <person name="Penin A."/>
            <person name="Aleoshin V."/>
            <person name="Panchin Y.V."/>
        </authorList>
    </citation>
    <scope>NUCLEOTIDE SEQUENCE [LARGE SCALE GENOMIC DNA]</scope>
    <source>
        <strain evidence="2">Intl2013</strain>
        <tissue evidence="2">Whole animal</tissue>
    </source>
</reference>